<dbReference type="Proteomes" id="UP000000311">
    <property type="component" value="Unassembled WGS sequence"/>
</dbReference>
<dbReference type="AlphaFoldDB" id="E2AXB3"/>
<accession>E2AXB3</accession>
<evidence type="ECO:0000313" key="2">
    <source>
        <dbReference type="Proteomes" id="UP000000311"/>
    </source>
</evidence>
<reference evidence="1 2" key="1">
    <citation type="journal article" date="2010" name="Science">
        <title>Genomic comparison of the ants Camponotus floridanus and Harpegnathos saltator.</title>
        <authorList>
            <person name="Bonasio R."/>
            <person name="Zhang G."/>
            <person name="Ye C."/>
            <person name="Mutti N.S."/>
            <person name="Fang X."/>
            <person name="Qin N."/>
            <person name="Donahue G."/>
            <person name="Yang P."/>
            <person name="Li Q."/>
            <person name="Li C."/>
            <person name="Zhang P."/>
            <person name="Huang Z."/>
            <person name="Berger S.L."/>
            <person name="Reinberg D."/>
            <person name="Wang J."/>
            <person name="Liebig J."/>
        </authorList>
    </citation>
    <scope>NUCLEOTIDE SEQUENCE [LARGE SCALE GENOMIC DNA]</scope>
    <source>
        <strain evidence="2">C129</strain>
    </source>
</reference>
<name>E2AXB3_CAMFO</name>
<dbReference type="EMBL" id="GL443548">
    <property type="protein sequence ID" value="EFN61893.1"/>
    <property type="molecule type" value="Genomic_DNA"/>
</dbReference>
<organism evidence="2">
    <name type="scientific">Camponotus floridanus</name>
    <name type="common">Florida carpenter ant</name>
    <dbReference type="NCBI Taxonomy" id="104421"/>
    <lineage>
        <taxon>Eukaryota</taxon>
        <taxon>Metazoa</taxon>
        <taxon>Ecdysozoa</taxon>
        <taxon>Arthropoda</taxon>
        <taxon>Hexapoda</taxon>
        <taxon>Insecta</taxon>
        <taxon>Pterygota</taxon>
        <taxon>Neoptera</taxon>
        <taxon>Endopterygota</taxon>
        <taxon>Hymenoptera</taxon>
        <taxon>Apocrita</taxon>
        <taxon>Aculeata</taxon>
        <taxon>Formicoidea</taxon>
        <taxon>Formicidae</taxon>
        <taxon>Formicinae</taxon>
        <taxon>Camponotus</taxon>
    </lineage>
</organism>
<dbReference type="InParanoid" id="E2AXB3"/>
<keyword evidence="2" id="KW-1185">Reference proteome</keyword>
<proteinExistence type="predicted"/>
<sequence>MDPFPEVERKLCLIVWVEDNMRTDAASVHRLVLRGRNFGCRRRHQDGNRKLDDPVQRAMQRCRELTYNCVVILASITKVCARLTKIGEISPVGVCYSFVTDKFMIYNTIYAEKGKIGDLVGIIKMKPVRDETIILFAAKQPITIAGMAGEEVRMTVEMSCAYSDAINIRRSLNIFHSTMLMKRDKAYFQHTFYEYTIKIVVEYFHHWVNFFYYPEYYILAIRYVLKTDLSGLKLTSSPTFLQRENFLHSYRILFFRFSSHKNHTVWRACLVGSGQAPASTLLRSPG</sequence>
<protein>
    <submittedName>
        <fullName evidence="1">Uncharacterized protein</fullName>
    </submittedName>
</protein>
<evidence type="ECO:0000313" key="1">
    <source>
        <dbReference type="EMBL" id="EFN61893.1"/>
    </source>
</evidence>
<gene>
    <name evidence="1" type="ORF">EAG_15722</name>
</gene>